<organism evidence="5 6">
    <name type="scientific">Posidoniimonas corsicana</name>
    <dbReference type="NCBI Taxonomy" id="1938618"/>
    <lineage>
        <taxon>Bacteria</taxon>
        <taxon>Pseudomonadati</taxon>
        <taxon>Planctomycetota</taxon>
        <taxon>Planctomycetia</taxon>
        <taxon>Pirellulales</taxon>
        <taxon>Lacipirellulaceae</taxon>
        <taxon>Posidoniimonas</taxon>
    </lineage>
</organism>
<dbReference type="InterPro" id="IPR013783">
    <property type="entry name" value="Ig-like_fold"/>
</dbReference>
<evidence type="ECO:0000259" key="4">
    <source>
        <dbReference type="Pfam" id="PF13519"/>
    </source>
</evidence>
<keyword evidence="6" id="KW-1185">Reference proteome</keyword>
<dbReference type="InterPro" id="IPR002035">
    <property type="entry name" value="VWF_A"/>
</dbReference>
<proteinExistence type="predicted"/>
<feature type="domain" description="Aerotolerance regulator N-terminal" evidence="3">
    <location>
        <begin position="8"/>
        <end position="83"/>
    </location>
</feature>
<keyword evidence="2" id="KW-1133">Transmembrane helix</keyword>
<evidence type="ECO:0000259" key="3">
    <source>
        <dbReference type="Pfam" id="PF07584"/>
    </source>
</evidence>
<dbReference type="InterPro" id="IPR024163">
    <property type="entry name" value="Aerotolerance_reg_N"/>
</dbReference>
<dbReference type="Gene3D" id="3.40.50.410">
    <property type="entry name" value="von Willebrand factor, type A domain"/>
    <property type="match status" value="1"/>
</dbReference>
<evidence type="ECO:0000313" key="6">
    <source>
        <dbReference type="Proteomes" id="UP000316714"/>
    </source>
</evidence>
<dbReference type="AlphaFoldDB" id="A0A5C5V4U6"/>
<evidence type="ECO:0000256" key="2">
    <source>
        <dbReference type="SAM" id="Phobius"/>
    </source>
</evidence>
<feature type="domain" description="VWFA" evidence="4">
    <location>
        <begin position="100"/>
        <end position="209"/>
    </location>
</feature>
<evidence type="ECO:0000256" key="1">
    <source>
        <dbReference type="SAM" id="MobiDB-lite"/>
    </source>
</evidence>
<dbReference type="Gene3D" id="2.60.40.10">
    <property type="entry name" value="Immunoglobulins"/>
    <property type="match status" value="1"/>
</dbReference>
<dbReference type="EMBL" id="SIHJ01000002">
    <property type="protein sequence ID" value="TWT33564.1"/>
    <property type="molecule type" value="Genomic_DNA"/>
</dbReference>
<evidence type="ECO:0008006" key="7">
    <source>
        <dbReference type="Google" id="ProtNLM"/>
    </source>
</evidence>
<dbReference type="Pfam" id="PF07584">
    <property type="entry name" value="BatA"/>
    <property type="match status" value="1"/>
</dbReference>
<accession>A0A5C5V4U6</accession>
<reference evidence="5 6" key="1">
    <citation type="submission" date="2019-02" db="EMBL/GenBank/DDBJ databases">
        <title>Deep-cultivation of Planctomycetes and their phenomic and genomic characterization uncovers novel biology.</title>
        <authorList>
            <person name="Wiegand S."/>
            <person name="Jogler M."/>
            <person name="Boedeker C."/>
            <person name="Pinto D."/>
            <person name="Vollmers J."/>
            <person name="Rivas-Marin E."/>
            <person name="Kohn T."/>
            <person name="Peeters S.H."/>
            <person name="Heuer A."/>
            <person name="Rast P."/>
            <person name="Oberbeckmann S."/>
            <person name="Bunk B."/>
            <person name="Jeske O."/>
            <person name="Meyerdierks A."/>
            <person name="Storesund J.E."/>
            <person name="Kallscheuer N."/>
            <person name="Luecker S."/>
            <person name="Lage O.M."/>
            <person name="Pohl T."/>
            <person name="Merkel B.J."/>
            <person name="Hornburger P."/>
            <person name="Mueller R.-W."/>
            <person name="Bruemmer F."/>
            <person name="Labrenz M."/>
            <person name="Spormann A.M."/>
            <person name="Op Den Camp H."/>
            <person name="Overmann J."/>
            <person name="Amann R."/>
            <person name="Jetten M.S.M."/>
            <person name="Mascher T."/>
            <person name="Medema M.H."/>
            <person name="Devos D.P."/>
            <person name="Kaster A.-K."/>
            <person name="Ovreas L."/>
            <person name="Rohde M."/>
            <person name="Galperin M.Y."/>
            <person name="Jogler C."/>
        </authorList>
    </citation>
    <scope>NUCLEOTIDE SEQUENCE [LARGE SCALE GENOMIC DNA]</scope>
    <source>
        <strain evidence="5 6">KOR34</strain>
    </source>
</reference>
<dbReference type="InterPro" id="IPR029062">
    <property type="entry name" value="Class_I_gatase-like"/>
</dbReference>
<feature type="transmembrane region" description="Helical" evidence="2">
    <location>
        <begin position="725"/>
        <end position="744"/>
    </location>
</feature>
<dbReference type="RefSeq" id="WP_146566299.1">
    <property type="nucleotide sequence ID" value="NZ_SIHJ01000002.1"/>
</dbReference>
<gene>
    <name evidence="5" type="ORF">KOR34_33960</name>
</gene>
<protein>
    <recommendedName>
        <fullName evidence="7">VWFA domain-containing protein</fullName>
    </recommendedName>
</protein>
<dbReference type="Pfam" id="PF13519">
    <property type="entry name" value="VWA_2"/>
    <property type="match status" value="1"/>
</dbReference>
<feature type="transmembrane region" description="Helical" evidence="2">
    <location>
        <begin position="63"/>
        <end position="81"/>
    </location>
</feature>
<dbReference type="NCBIfam" id="TIGR02226">
    <property type="entry name" value="two_anch"/>
    <property type="match status" value="1"/>
</dbReference>
<keyword evidence="2" id="KW-0472">Membrane</keyword>
<sequence length="748" mass="79078">MNHLPLAFGFANLAILGWLGAAAAPILIHLWMKRVRKETRWAAVRFLQAAIKRHARRLQLQQWILLAIRTAIILLVVLAAAKPTLDSLGLVGPGVRTHRLLVLDASLSMGLETDDGRLITHAKRLAERLIDQSRPGDVYSVCTLAAPPRAVLAQPTSDSSRAKQSVQQVKLTEGTADLGRGLTLVRQLLTNAEAAATKVDRHEVTFFTDLTATTWGPLTGDTPPDGVDASDSAEAAKLYSQLVEDAVLTVVDVGQPDAGNAAVVGIAIESATPTTQQPLAIRARVARFGEADADADALVDLVVDGVTVASAPARFGPDETASVSFTHPIRLPGLHTLSVRVAEDRLVADNQRWLACQVDEHVRVLCVEGRRGAAMYVAGALNPSGQADAAIQPEVVSDAELASIDLNDFRCVFFCNVAQLSRSEADRVASYVRGGGGAVFFLGDRVDPDRYNDLLGPSESAGRSLTPVLFQPGQEDNGGLLPAEIGAPVSSPQFRLDPLEYAHPIVAPFRGRERAGLITTPISRYYQLVLPEQTSSQTALATPSGDPLVVSSEHGRGRVVLVATDGSLTSVDPATGEPWTVMPAWPSFLPIVRELLSFASAGGGGPPSVTVGQPISGAAPEWAAGGELTILRPDGEEESTLVHSGGGEATWAYDRTNRAGVYRVESPDRPAPVGAAAVNPDPRESNLTRVSTASLPAELRLRNTPAAATGASADLAPATGVHRGLLMAALLLVLLETFLAYWFGRSAA</sequence>
<dbReference type="SUPFAM" id="SSF52317">
    <property type="entry name" value="Class I glutamine amidotransferase-like"/>
    <property type="match status" value="1"/>
</dbReference>
<feature type="region of interest" description="Disordered" evidence="1">
    <location>
        <begin position="664"/>
        <end position="686"/>
    </location>
</feature>
<dbReference type="Gene3D" id="3.40.50.880">
    <property type="match status" value="1"/>
</dbReference>
<dbReference type="OrthoDB" id="251556at2"/>
<name>A0A5C5V4U6_9BACT</name>
<dbReference type="InterPro" id="IPR011933">
    <property type="entry name" value="Double_TM_dom"/>
</dbReference>
<keyword evidence="2" id="KW-0812">Transmembrane</keyword>
<dbReference type="PANTHER" id="PTHR37464">
    <property type="entry name" value="BLL2463 PROTEIN"/>
    <property type="match status" value="1"/>
</dbReference>
<evidence type="ECO:0000313" key="5">
    <source>
        <dbReference type="EMBL" id="TWT33564.1"/>
    </source>
</evidence>
<comment type="caution">
    <text evidence="5">The sequence shown here is derived from an EMBL/GenBank/DDBJ whole genome shotgun (WGS) entry which is preliminary data.</text>
</comment>
<dbReference type="InterPro" id="IPR036465">
    <property type="entry name" value="vWFA_dom_sf"/>
</dbReference>
<dbReference type="PANTHER" id="PTHR37464:SF1">
    <property type="entry name" value="BLL2463 PROTEIN"/>
    <property type="match status" value="1"/>
</dbReference>
<dbReference type="Proteomes" id="UP000316714">
    <property type="component" value="Unassembled WGS sequence"/>
</dbReference>
<dbReference type="SUPFAM" id="SSF53300">
    <property type="entry name" value="vWA-like"/>
    <property type="match status" value="1"/>
</dbReference>
<feature type="transmembrane region" description="Helical" evidence="2">
    <location>
        <begin position="6"/>
        <end position="31"/>
    </location>
</feature>